<reference evidence="1 2" key="1">
    <citation type="submission" date="2019-03" db="EMBL/GenBank/DDBJ databases">
        <title>Rhodosporidium diobovatum UCD-FST 08-225 genome sequencing, assembly, and annotation.</title>
        <authorList>
            <person name="Fakankun I.U."/>
            <person name="Fristensky B."/>
            <person name="Levin D.B."/>
        </authorList>
    </citation>
    <scope>NUCLEOTIDE SEQUENCE [LARGE SCALE GENOMIC DNA]</scope>
    <source>
        <strain evidence="1 2">UCD-FST 08-225</strain>
    </source>
</reference>
<keyword evidence="2" id="KW-1185">Reference proteome</keyword>
<protein>
    <submittedName>
        <fullName evidence="1">Uncharacterized protein</fullName>
    </submittedName>
</protein>
<name>A0A5C5FSQ5_9BASI</name>
<dbReference type="Proteomes" id="UP000311382">
    <property type="component" value="Unassembled WGS sequence"/>
</dbReference>
<dbReference type="AlphaFoldDB" id="A0A5C5FSQ5"/>
<sequence length="152" mass="16112">MSTPCSAVLAALGTAATRQRGYKDTEDALTRCARATRCTPRPRRRGEGRAWLTSRRPRRALPLPPPLSPSFPSLVSHFNSLGLLPKCALSAVPAASRARHLTAPPPVCARASSSLSLHAVCLLAGSTVSTMAITKTTKPGPHHLRFPSESPS</sequence>
<organism evidence="1 2">
    <name type="scientific">Rhodotorula diobovata</name>
    <dbReference type="NCBI Taxonomy" id="5288"/>
    <lineage>
        <taxon>Eukaryota</taxon>
        <taxon>Fungi</taxon>
        <taxon>Dikarya</taxon>
        <taxon>Basidiomycota</taxon>
        <taxon>Pucciniomycotina</taxon>
        <taxon>Microbotryomycetes</taxon>
        <taxon>Sporidiobolales</taxon>
        <taxon>Sporidiobolaceae</taxon>
        <taxon>Rhodotorula</taxon>
    </lineage>
</organism>
<comment type="caution">
    <text evidence="1">The sequence shown here is derived from an EMBL/GenBank/DDBJ whole genome shotgun (WGS) entry which is preliminary data.</text>
</comment>
<gene>
    <name evidence="1" type="ORF">DMC30DRAFT_35515</name>
</gene>
<dbReference type="EMBL" id="SOZI01000120">
    <property type="protein sequence ID" value="TNY18811.1"/>
    <property type="molecule type" value="Genomic_DNA"/>
</dbReference>
<accession>A0A5C5FSQ5</accession>
<evidence type="ECO:0000313" key="1">
    <source>
        <dbReference type="EMBL" id="TNY18811.1"/>
    </source>
</evidence>
<evidence type="ECO:0000313" key="2">
    <source>
        <dbReference type="Proteomes" id="UP000311382"/>
    </source>
</evidence>
<proteinExistence type="predicted"/>